<dbReference type="Gene3D" id="3.90.230.10">
    <property type="entry name" value="Creatinase/methionine aminopeptidase superfamily"/>
    <property type="match status" value="1"/>
</dbReference>
<organism evidence="2 3">
    <name type="scientific">Halobacterium litoreum</name>
    <dbReference type="NCBI Taxonomy" id="2039234"/>
    <lineage>
        <taxon>Archaea</taxon>
        <taxon>Methanobacteriati</taxon>
        <taxon>Methanobacteriota</taxon>
        <taxon>Stenosarchaea group</taxon>
        <taxon>Halobacteria</taxon>
        <taxon>Halobacteriales</taxon>
        <taxon>Halobacteriaceae</taxon>
        <taxon>Halobacterium</taxon>
    </lineage>
</organism>
<dbReference type="InterPro" id="IPR036005">
    <property type="entry name" value="Creatinase/aminopeptidase-like"/>
</dbReference>
<protein>
    <submittedName>
        <fullName evidence="2">M24 family metallopeptidase</fullName>
    </submittedName>
</protein>
<evidence type="ECO:0000313" key="2">
    <source>
        <dbReference type="EMBL" id="MFC3478123.1"/>
    </source>
</evidence>
<comment type="caution">
    <text evidence="2">The sequence shown here is derived from an EMBL/GenBank/DDBJ whole genome shotgun (WGS) entry which is preliminary data.</text>
</comment>
<dbReference type="PANTHER" id="PTHR46112">
    <property type="entry name" value="AMINOPEPTIDASE"/>
    <property type="match status" value="1"/>
</dbReference>
<accession>A0ABD5NGX6</accession>
<dbReference type="RefSeq" id="WP_232570760.1">
    <property type="nucleotide sequence ID" value="NZ_CP089466.1"/>
</dbReference>
<dbReference type="Pfam" id="PF00557">
    <property type="entry name" value="Peptidase_M24"/>
    <property type="match status" value="1"/>
</dbReference>
<dbReference type="PANTHER" id="PTHR46112:SF2">
    <property type="entry name" value="XAA-PRO AMINOPEPTIDASE P-RELATED"/>
    <property type="match status" value="1"/>
</dbReference>
<sequence length="341" mass="34359">MRSAVLDRALADAGADAFVHVGPPDDPLVRYLSGAALPCRAAVVYAGRVAVVPECPLAERVSLRDGVSVLDPEPTPAQRLPGLVADSVLAPRTLPHDAALYLENDGVDVASTTAHEDARAVKTDGERDAIEAAQKAAEAGVAAAAALLAGADGDPLEDDAGVVTAERVRRAANAAMAGEGATPEAVVGASGALAASDPVPVRVTPAVGGYRGLLARTFVADSDGGWERRATLAGEYAVDAGLDILEPGETTATEVADEAVAELGSYGFSPSAGSATAHGVGLERREAPTGDATVEPGAVLGVTATLDDEGAVWVADLAFVGDEGAERVGAFPRSVVPRADY</sequence>
<evidence type="ECO:0000259" key="1">
    <source>
        <dbReference type="Pfam" id="PF00557"/>
    </source>
</evidence>
<evidence type="ECO:0000313" key="3">
    <source>
        <dbReference type="Proteomes" id="UP001595660"/>
    </source>
</evidence>
<reference evidence="2 3" key="1">
    <citation type="journal article" date="2019" name="Int. J. Syst. Evol. Microbiol.">
        <title>The Global Catalogue of Microorganisms (GCM) 10K type strain sequencing project: providing services to taxonomists for standard genome sequencing and annotation.</title>
        <authorList>
            <consortium name="The Broad Institute Genomics Platform"/>
            <consortium name="The Broad Institute Genome Sequencing Center for Infectious Disease"/>
            <person name="Wu L."/>
            <person name="Ma J."/>
        </authorList>
    </citation>
    <scope>NUCLEOTIDE SEQUENCE [LARGE SCALE GENOMIC DNA]</scope>
    <source>
        <strain evidence="2 3">CGMCC 1.12562</strain>
    </source>
</reference>
<dbReference type="Proteomes" id="UP001595660">
    <property type="component" value="Unassembled WGS sequence"/>
</dbReference>
<dbReference type="SUPFAM" id="SSF55920">
    <property type="entry name" value="Creatinase/aminopeptidase"/>
    <property type="match status" value="1"/>
</dbReference>
<feature type="domain" description="Peptidase M24" evidence="1">
    <location>
        <begin position="131"/>
        <end position="305"/>
    </location>
</feature>
<gene>
    <name evidence="2" type="ORF">ACFOKC_10350</name>
</gene>
<proteinExistence type="predicted"/>
<keyword evidence="3" id="KW-1185">Reference proteome</keyword>
<dbReference type="AlphaFoldDB" id="A0ABD5NGX6"/>
<dbReference type="InterPro" id="IPR000994">
    <property type="entry name" value="Pept_M24"/>
</dbReference>
<dbReference type="InterPro" id="IPR050659">
    <property type="entry name" value="Peptidase_M24B"/>
</dbReference>
<name>A0ABD5NGX6_9EURY</name>
<dbReference type="EMBL" id="JBHRWN010000002">
    <property type="protein sequence ID" value="MFC3478123.1"/>
    <property type="molecule type" value="Genomic_DNA"/>
</dbReference>
<dbReference type="GeneID" id="69118875"/>